<dbReference type="EMBL" id="KE346368">
    <property type="protein sequence ID" value="KJE94954.1"/>
    <property type="molecule type" value="Genomic_DNA"/>
</dbReference>
<dbReference type="InterPro" id="IPR021243">
    <property type="entry name" value="DUF2804"/>
</dbReference>
<protein>
    <submittedName>
        <fullName evidence="3">Sigma-70 region 2 domain-containing protein</fullName>
    </submittedName>
</protein>
<dbReference type="Pfam" id="PF10974">
    <property type="entry name" value="DUF2804"/>
    <property type="match status" value="1"/>
</dbReference>
<proteinExistence type="predicted"/>
<feature type="compositionally biased region" description="Low complexity" evidence="1">
    <location>
        <begin position="241"/>
        <end position="261"/>
    </location>
</feature>
<keyword evidence="4" id="KW-1185">Reference proteome</keyword>
<keyword evidence="2" id="KW-0472">Membrane</keyword>
<feature type="region of interest" description="Disordered" evidence="1">
    <location>
        <begin position="239"/>
        <end position="262"/>
    </location>
</feature>
<dbReference type="PhylomeDB" id="A0A0D2X3V2"/>
<feature type="transmembrane region" description="Helical" evidence="2">
    <location>
        <begin position="6"/>
        <end position="23"/>
    </location>
</feature>
<reference evidence="4" key="1">
    <citation type="submission" date="2011-02" db="EMBL/GenBank/DDBJ databases">
        <title>The Genome Sequence of Capsaspora owczarzaki ATCC 30864.</title>
        <authorList>
            <person name="Russ C."/>
            <person name="Cuomo C."/>
            <person name="Burger G."/>
            <person name="Gray M.W."/>
            <person name="Holland P.W.H."/>
            <person name="King N."/>
            <person name="Lang F.B.F."/>
            <person name="Roger A.J."/>
            <person name="Ruiz-Trillo I."/>
            <person name="Young S.K."/>
            <person name="Zeng Q."/>
            <person name="Gargeya S."/>
            <person name="Alvarado L."/>
            <person name="Berlin A."/>
            <person name="Chapman S.B."/>
            <person name="Chen Z."/>
            <person name="Freedman E."/>
            <person name="Gellesch M."/>
            <person name="Goldberg J."/>
            <person name="Griggs A."/>
            <person name="Gujja S."/>
            <person name="Heilman E."/>
            <person name="Heiman D."/>
            <person name="Howarth C."/>
            <person name="Mehta T."/>
            <person name="Neiman D."/>
            <person name="Pearson M."/>
            <person name="Roberts A."/>
            <person name="Saif S."/>
            <person name="Shea T."/>
            <person name="Shenoy N."/>
            <person name="Sisk P."/>
            <person name="Stolte C."/>
            <person name="Sykes S."/>
            <person name="White J."/>
            <person name="Yandava C."/>
            <person name="Haas B."/>
            <person name="Nusbaum C."/>
            <person name="Birren B."/>
        </authorList>
    </citation>
    <scope>NUCLEOTIDE SEQUENCE</scope>
    <source>
        <strain evidence="4">ATCC 30864</strain>
    </source>
</reference>
<evidence type="ECO:0000256" key="1">
    <source>
        <dbReference type="SAM" id="MobiDB-lite"/>
    </source>
</evidence>
<dbReference type="PANTHER" id="PTHR35868:SF3">
    <property type="entry name" value="DUF2804 DOMAIN-CONTAINING PROTEIN"/>
    <property type="match status" value="1"/>
</dbReference>
<evidence type="ECO:0000313" key="3">
    <source>
        <dbReference type="EMBL" id="KJE94954.1"/>
    </source>
</evidence>
<evidence type="ECO:0000256" key="2">
    <source>
        <dbReference type="SAM" id="Phobius"/>
    </source>
</evidence>
<dbReference type="Proteomes" id="UP000008743">
    <property type="component" value="Unassembled WGS sequence"/>
</dbReference>
<dbReference type="InParanoid" id="A0A0D2X3V2"/>
<evidence type="ECO:0000313" key="4">
    <source>
        <dbReference type="Proteomes" id="UP000008743"/>
    </source>
</evidence>
<dbReference type="OrthoDB" id="2588322at2759"/>
<gene>
    <name evidence="3" type="ORF">CAOG_005493</name>
</gene>
<dbReference type="PANTHER" id="PTHR35868">
    <property type="entry name" value="DUF2804 DOMAIN-CONTAINING PROTEIN-RELATED"/>
    <property type="match status" value="1"/>
</dbReference>
<keyword evidence="2" id="KW-0812">Transmembrane</keyword>
<name>A0A0D2X3V2_CAPO3</name>
<accession>A0A0D2X3V2</accession>
<keyword evidence="2" id="KW-1133">Transmembrane helix</keyword>
<sequence length="520" mass="57494">MKSAHVALLSISSCAILCLVAVLKRRQSRASRRRRVESNAFYRASQAAFASHAAAASQPGPPPIADTSADNAVVQASPSLPLLLLDERELPLASIATGVALAQADGRLNRAAVGFSRSPCHECRLPASLHYARRKRWNYWAITSDTHLFSVTIADLDYAGLVFAYLYDRTTRQLSEVELIAPLAAGIRLGNRVESPARSAKSRWLAADFVNQLASRRDRIGDRASVTQLHTRCMDDARTDAGTNTAQTQQQQQQQQGATTARPRVKHALSSKLTVSYPAHHETLNVVIPWNDVEFHFTAKHTLLPVDGTVELTDASGRVQSVRFSAANNSYATLDFGRGRFPYDSTWNWGSFSSSVDPQCVSYFGPNEAEGRAFIAKRVAADPRHRLPLAINIGALWTFGTGMCENAVCIGGKLFKISEELRWQYNRDDWMQPWRMDTVLHPPVDASTDQPIAHADQRIGLSLTFTPEFDRSATSDLLVVQSDVHQMLGTYSGTIVVPALGLCIRIRDQFGWAEEHQARW</sequence>
<organism evidence="3 4">
    <name type="scientific">Capsaspora owczarzaki (strain ATCC 30864)</name>
    <dbReference type="NCBI Taxonomy" id="595528"/>
    <lineage>
        <taxon>Eukaryota</taxon>
        <taxon>Filasterea</taxon>
        <taxon>Capsaspora</taxon>
    </lineage>
</organism>
<dbReference type="eggNOG" id="ENOG502S8EC">
    <property type="taxonomic scope" value="Eukaryota"/>
</dbReference>
<dbReference type="AlphaFoldDB" id="A0A0D2X3V2"/>